<keyword evidence="5" id="KW-1185">Reference proteome</keyword>
<keyword evidence="3" id="KW-0472">Membrane</keyword>
<feature type="region of interest" description="Disordered" evidence="2">
    <location>
        <begin position="1"/>
        <end position="55"/>
    </location>
</feature>
<proteinExistence type="predicted"/>
<feature type="coiled-coil region" evidence="1">
    <location>
        <begin position="143"/>
        <end position="195"/>
    </location>
</feature>
<gene>
    <name evidence="4" type="ORF">M6D89_01005</name>
</gene>
<accession>A0A9X2KVA7</accession>
<dbReference type="EMBL" id="JAMFTH010000001">
    <property type="protein sequence ID" value="MCP8897870.1"/>
    <property type="molecule type" value="Genomic_DNA"/>
</dbReference>
<keyword evidence="3" id="KW-1133">Transmembrane helix</keyword>
<evidence type="ECO:0000256" key="2">
    <source>
        <dbReference type="SAM" id="MobiDB-lite"/>
    </source>
</evidence>
<keyword evidence="3" id="KW-0812">Transmembrane</keyword>
<protein>
    <submittedName>
        <fullName evidence="4">Uncharacterized protein</fullName>
    </submittedName>
</protein>
<dbReference type="Proteomes" id="UP001139319">
    <property type="component" value="Unassembled WGS sequence"/>
</dbReference>
<reference evidence="4" key="2">
    <citation type="submission" date="2023-01" db="EMBL/GenBank/DDBJ databases">
        <title>Gilvimarinus xylanilyticus HB14 isolated from Caulerpa lentillifera aquaculture base in Hainan, China.</title>
        <authorList>
            <person name="Zhang Y.-J."/>
        </authorList>
    </citation>
    <scope>NUCLEOTIDE SEQUENCE</scope>
    <source>
        <strain evidence="4">HB14</strain>
    </source>
</reference>
<sequence length="274" mass="29617">MERKEPTLSGIVPERDDDSLDKAPPQAERPQTSSKGGSSRRQTPPPPPPSAPSSSGPSFLAIFALVLAIGALGYGGYLTWKFTEAQKELVAAQNQITNLEARLDLSSHQSSETVDDIRDKLDWADSEIRKLWGVSHDTNRKKITANEDALAALKKQVAATEKDAATARASANNIKAELEKRIAAMDKQLASSAAELKKSQQALQSVAANGERLQSLSMDIQRVSQQLPGLKDLASRVKTNEDAIAAIDAYRRNVNRDILQLKQQINSAGSPATP</sequence>
<keyword evidence="1" id="KW-0175">Coiled coil</keyword>
<comment type="caution">
    <text evidence="4">The sequence shown here is derived from an EMBL/GenBank/DDBJ whole genome shotgun (WGS) entry which is preliminary data.</text>
</comment>
<feature type="coiled-coil region" evidence="1">
    <location>
        <begin position="82"/>
        <end position="109"/>
    </location>
</feature>
<reference evidence="4" key="1">
    <citation type="submission" date="2022-05" db="EMBL/GenBank/DDBJ databases">
        <authorList>
            <person name="Sun H.-N."/>
        </authorList>
    </citation>
    <scope>NUCLEOTIDE SEQUENCE</scope>
    <source>
        <strain evidence="4">HB14</strain>
    </source>
</reference>
<dbReference type="RefSeq" id="WP_253966167.1">
    <property type="nucleotide sequence ID" value="NZ_JAMFTH010000001.1"/>
</dbReference>
<feature type="transmembrane region" description="Helical" evidence="3">
    <location>
        <begin position="59"/>
        <end position="80"/>
    </location>
</feature>
<evidence type="ECO:0000256" key="1">
    <source>
        <dbReference type="SAM" id="Coils"/>
    </source>
</evidence>
<feature type="compositionally biased region" description="Polar residues" evidence="2">
    <location>
        <begin position="29"/>
        <end position="42"/>
    </location>
</feature>
<evidence type="ECO:0000256" key="3">
    <source>
        <dbReference type="SAM" id="Phobius"/>
    </source>
</evidence>
<evidence type="ECO:0000313" key="4">
    <source>
        <dbReference type="EMBL" id="MCP8897870.1"/>
    </source>
</evidence>
<organism evidence="4 5">
    <name type="scientific">Gilvimarinus xylanilyticus</name>
    <dbReference type="NCBI Taxonomy" id="2944139"/>
    <lineage>
        <taxon>Bacteria</taxon>
        <taxon>Pseudomonadati</taxon>
        <taxon>Pseudomonadota</taxon>
        <taxon>Gammaproteobacteria</taxon>
        <taxon>Cellvibrionales</taxon>
        <taxon>Cellvibrionaceae</taxon>
        <taxon>Gilvimarinus</taxon>
    </lineage>
</organism>
<name>A0A9X2KVA7_9GAMM</name>
<dbReference type="AlphaFoldDB" id="A0A9X2KVA7"/>
<evidence type="ECO:0000313" key="5">
    <source>
        <dbReference type="Proteomes" id="UP001139319"/>
    </source>
</evidence>